<evidence type="ECO:0000313" key="9">
    <source>
        <dbReference type="Proteomes" id="UP000261660"/>
    </source>
</evidence>
<keyword evidence="3" id="KW-1015">Disulfide bond</keyword>
<evidence type="ECO:0000313" key="8">
    <source>
        <dbReference type="Ensembl" id="ENSLBEP00000026920.1"/>
    </source>
</evidence>
<proteinExistence type="predicted"/>
<organism evidence="8 9">
    <name type="scientific">Labrus bergylta</name>
    <name type="common">ballan wrasse</name>
    <dbReference type="NCBI Taxonomy" id="56723"/>
    <lineage>
        <taxon>Eukaryota</taxon>
        <taxon>Metazoa</taxon>
        <taxon>Chordata</taxon>
        <taxon>Craniata</taxon>
        <taxon>Vertebrata</taxon>
        <taxon>Euteleostomi</taxon>
        <taxon>Actinopterygii</taxon>
        <taxon>Neopterygii</taxon>
        <taxon>Teleostei</taxon>
        <taxon>Neoteleostei</taxon>
        <taxon>Acanthomorphata</taxon>
        <taxon>Eupercaria</taxon>
        <taxon>Labriformes</taxon>
        <taxon>Labridae</taxon>
        <taxon>Labrus</taxon>
    </lineage>
</organism>
<dbReference type="InterPro" id="IPR001254">
    <property type="entry name" value="Trypsin_dom"/>
</dbReference>
<dbReference type="PANTHER" id="PTHR24271">
    <property type="entry name" value="KALLIKREIN-RELATED"/>
    <property type="match status" value="1"/>
</dbReference>
<dbReference type="Pfam" id="PF00089">
    <property type="entry name" value="Trypsin"/>
    <property type="match status" value="1"/>
</dbReference>
<evidence type="ECO:0000256" key="6">
    <source>
        <dbReference type="SAM" id="Phobius"/>
    </source>
</evidence>
<keyword evidence="6" id="KW-0812">Transmembrane</keyword>
<keyword evidence="6" id="KW-0472">Membrane</keyword>
<dbReference type="PROSITE" id="PS50240">
    <property type="entry name" value="TRYPSIN_DOM"/>
    <property type="match status" value="1"/>
</dbReference>
<dbReference type="GO" id="GO:0006508">
    <property type="term" value="P:proteolysis"/>
    <property type="evidence" value="ECO:0007669"/>
    <property type="project" value="InterPro"/>
</dbReference>
<evidence type="ECO:0000256" key="3">
    <source>
        <dbReference type="ARBA" id="ARBA00023157"/>
    </source>
</evidence>
<dbReference type="InterPro" id="IPR018114">
    <property type="entry name" value="TRYPSIN_HIS"/>
</dbReference>
<keyword evidence="9" id="KW-1185">Reference proteome</keyword>
<dbReference type="PANTHER" id="PTHR24271:SF80">
    <property type="entry name" value="GRANZYME 3, TANDEM DUPLICATE 1-RELATED"/>
    <property type="match status" value="1"/>
</dbReference>
<dbReference type="GeneTree" id="ENSGT00910000144271"/>
<dbReference type="GO" id="GO:0004252">
    <property type="term" value="F:serine-type endopeptidase activity"/>
    <property type="evidence" value="ECO:0007669"/>
    <property type="project" value="UniProtKB-EC"/>
</dbReference>
<dbReference type="FunFam" id="2.40.10.10:FF:000005">
    <property type="entry name" value="Serine protease 37"/>
    <property type="match status" value="1"/>
</dbReference>
<dbReference type="GO" id="GO:0005576">
    <property type="term" value="C:extracellular region"/>
    <property type="evidence" value="ECO:0007669"/>
    <property type="project" value="UniProtKB-SubCell"/>
</dbReference>
<dbReference type="Ensembl" id="ENSLBET00000028219.1">
    <property type="protein sequence ID" value="ENSLBEP00000026920.1"/>
    <property type="gene ID" value="ENSLBEG00000020318.1"/>
</dbReference>
<dbReference type="SMART" id="SM00020">
    <property type="entry name" value="Tryp_SPc"/>
    <property type="match status" value="1"/>
</dbReference>
<keyword evidence="2" id="KW-0865">Zymogen</keyword>
<dbReference type="Gene3D" id="2.40.10.10">
    <property type="entry name" value="Trypsin-like serine proteases"/>
    <property type="match status" value="3"/>
</dbReference>
<evidence type="ECO:0000256" key="1">
    <source>
        <dbReference type="ARBA" id="ARBA00004239"/>
    </source>
</evidence>
<sequence length="264" mass="29831">FRVKNMLHAFPLTFTKLFFKSFKFHCGNTLVCSLGSLIYYYVVLLLLCLLTGSSESGIVGGRVAKPHSRPYMASLQVDEHHRCGGILIREDFVLTAAHCKLSDHMTVVLGAHDISKREKSQQRIQVKKILTSVISGCLVSLLQLKHSATLNKYVNVIRLPKRDDEILANINCEVAGWGYTEPDGCPSSVLKETKEKMQFPFECKKIWYFCCLFQGDSGGPLMCKSKLQGITAFTLKSDCNNPKYPHVFTKIQFFLPWIEKRITG</sequence>
<feature type="domain" description="Peptidase S1" evidence="7">
    <location>
        <begin position="58"/>
        <end position="263"/>
    </location>
</feature>
<dbReference type="InterPro" id="IPR001314">
    <property type="entry name" value="Peptidase_S1A"/>
</dbReference>
<comment type="catalytic activity">
    <reaction evidence="4">
        <text>Preferential cleavage: Arg-|-Xaa, Lys-|-Xaa.</text>
        <dbReference type="EC" id="3.4.21.4"/>
    </reaction>
</comment>
<dbReference type="EC" id="3.4.21.4" evidence="5"/>
<dbReference type="InterPro" id="IPR009003">
    <property type="entry name" value="Peptidase_S1_PA"/>
</dbReference>
<accession>A0A3Q3MZI4</accession>
<comment type="subcellular location">
    <subcellularLocation>
        <location evidence="1">Secreted</location>
        <location evidence="1">Extracellular space</location>
    </subcellularLocation>
</comment>
<dbReference type="InterPro" id="IPR043504">
    <property type="entry name" value="Peptidase_S1_PA_chymotrypsin"/>
</dbReference>
<reference evidence="8" key="1">
    <citation type="submission" date="2025-08" db="UniProtKB">
        <authorList>
            <consortium name="Ensembl"/>
        </authorList>
    </citation>
    <scope>IDENTIFICATION</scope>
</reference>
<evidence type="ECO:0000256" key="5">
    <source>
        <dbReference type="ARBA" id="ARBA00038868"/>
    </source>
</evidence>
<protein>
    <recommendedName>
        <fullName evidence="5">trypsin</fullName>
        <ecNumber evidence="5">3.4.21.4</ecNumber>
    </recommendedName>
</protein>
<dbReference type="PRINTS" id="PR00722">
    <property type="entry name" value="CHYMOTRYPSIN"/>
</dbReference>
<keyword evidence="6" id="KW-1133">Transmembrane helix</keyword>
<dbReference type="InParanoid" id="A0A3Q3MZI4"/>
<dbReference type="SUPFAM" id="SSF50494">
    <property type="entry name" value="Trypsin-like serine proteases"/>
    <property type="match status" value="1"/>
</dbReference>
<dbReference type="AlphaFoldDB" id="A0A3Q3MZI4"/>
<evidence type="ECO:0000256" key="4">
    <source>
        <dbReference type="ARBA" id="ARBA00036320"/>
    </source>
</evidence>
<name>A0A3Q3MZI4_9LABR</name>
<feature type="transmembrane region" description="Helical" evidence="6">
    <location>
        <begin position="38"/>
        <end position="59"/>
    </location>
</feature>
<evidence type="ECO:0000256" key="2">
    <source>
        <dbReference type="ARBA" id="ARBA00023145"/>
    </source>
</evidence>
<dbReference type="STRING" id="56723.ENSLBEP00000026920"/>
<reference evidence="8" key="2">
    <citation type="submission" date="2025-09" db="UniProtKB">
        <authorList>
            <consortium name="Ensembl"/>
        </authorList>
    </citation>
    <scope>IDENTIFICATION</scope>
</reference>
<evidence type="ECO:0000259" key="7">
    <source>
        <dbReference type="PROSITE" id="PS50240"/>
    </source>
</evidence>
<dbReference type="Proteomes" id="UP000261660">
    <property type="component" value="Unplaced"/>
</dbReference>
<dbReference type="CDD" id="cd00190">
    <property type="entry name" value="Tryp_SPc"/>
    <property type="match status" value="1"/>
</dbReference>
<dbReference type="FunCoup" id="A0A3Q3MZI4">
    <property type="interactions" value="970"/>
</dbReference>
<dbReference type="PROSITE" id="PS00134">
    <property type="entry name" value="TRYPSIN_HIS"/>
    <property type="match status" value="1"/>
</dbReference>